<comment type="caution">
    <text evidence="1">The sequence shown here is derived from an EMBL/GenBank/DDBJ whole genome shotgun (WGS) entry which is preliminary data.</text>
</comment>
<accession>A0ABV8JWB7</accession>
<dbReference type="EMBL" id="JBHSAM010000006">
    <property type="protein sequence ID" value="MFC4098532.1"/>
    <property type="molecule type" value="Genomic_DNA"/>
</dbReference>
<dbReference type="Proteomes" id="UP001595715">
    <property type="component" value="Unassembled WGS sequence"/>
</dbReference>
<gene>
    <name evidence="1" type="ORF">ACFOZ8_02560</name>
</gene>
<protein>
    <submittedName>
        <fullName evidence="1">Uncharacterized protein</fullName>
    </submittedName>
</protein>
<evidence type="ECO:0000313" key="2">
    <source>
        <dbReference type="Proteomes" id="UP001595715"/>
    </source>
</evidence>
<dbReference type="RefSeq" id="WP_377717161.1">
    <property type="nucleotide sequence ID" value="NZ_JBHSAM010000006.1"/>
</dbReference>
<organism evidence="1 2">
    <name type="scientific">Paenibacillus xanthanilyticus</name>
    <dbReference type="NCBI Taxonomy" id="1783531"/>
    <lineage>
        <taxon>Bacteria</taxon>
        <taxon>Bacillati</taxon>
        <taxon>Bacillota</taxon>
        <taxon>Bacilli</taxon>
        <taxon>Bacillales</taxon>
        <taxon>Paenibacillaceae</taxon>
        <taxon>Paenibacillus</taxon>
    </lineage>
</organism>
<name>A0ABV8JWB7_9BACL</name>
<evidence type="ECO:0000313" key="1">
    <source>
        <dbReference type="EMBL" id="MFC4098532.1"/>
    </source>
</evidence>
<keyword evidence="2" id="KW-1185">Reference proteome</keyword>
<proteinExistence type="predicted"/>
<sequence>MIESYEPALTEMLRNWQSMSAAGEAEAEETAERFEASFYRFIAAFREWIEELPWRPGTIDELLELPAVQSLTERLPVPLLLNFETEAELIVERRIREEEEKYD</sequence>
<reference evidence="2" key="1">
    <citation type="journal article" date="2019" name="Int. J. Syst. Evol. Microbiol.">
        <title>The Global Catalogue of Microorganisms (GCM) 10K type strain sequencing project: providing services to taxonomists for standard genome sequencing and annotation.</title>
        <authorList>
            <consortium name="The Broad Institute Genomics Platform"/>
            <consortium name="The Broad Institute Genome Sequencing Center for Infectious Disease"/>
            <person name="Wu L."/>
            <person name="Ma J."/>
        </authorList>
    </citation>
    <scope>NUCLEOTIDE SEQUENCE [LARGE SCALE GENOMIC DNA]</scope>
    <source>
        <strain evidence="2">IBRC-M 10987</strain>
    </source>
</reference>